<dbReference type="Proteomes" id="UP000887565">
    <property type="component" value="Unplaced"/>
</dbReference>
<proteinExistence type="predicted"/>
<sequence length="75" mass="8486">MSQTLPVWAIVLIVIGAICLFFVLIGLAYLIFRLTRKKPYEDIPTTGRNAAHASKNYYDKQELEISAIRSGQMLN</sequence>
<keyword evidence="2" id="KW-1185">Reference proteome</keyword>
<evidence type="ECO:0000313" key="3">
    <source>
        <dbReference type="WBParaSite" id="nRc.2.0.1.t25761-RA"/>
    </source>
</evidence>
<evidence type="ECO:0000313" key="2">
    <source>
        <dbReference type="Proteomes" id="UP000887565"/>
    </source>
</evidence>
<keyword evidence="1" id="KW-0812">Transmembrane</keyword>
<organism evidence="2 3">
    <name type="scientific">Romanomermis culicivorax</name>
    <name type="common">Nematode worm</name>
    <dbReference type="NCBI Taxonomy" id="13658"/>
    <lineage>
        <taxon>Eukaryota</taxon>
        <taxon>Metazoa</taxon>
        <taxon>Ecdysozoa</taxon>
        <taxon>Nematoda</taxon>
        <taxon>Enoplea</taxon>
        <taxon>Dorylaimia</taxon>
        <taxon>Mermithida</taxon>
        <taxon>Mermithoidea</taxon>
        <taxon>Mermithidae</taxon>
        <taxon>Romanomermis</taxon>
    </lineage>
</organism>
<name>A0A915JI37_ROMCU</name>
<evidence type="ECO:0000256" key="1">
    <source>
        <dbReference type="SAM" id="Phobius"/>
    </source>
</evidence>
<keyword evidence="1" id="KW-1133">Transmembrane helix</keyword>
<reference evidence="3" key="1">
    <citation type="submission" date="2022-11" db="UniProtKB">
        <authorList>
            <consortium name="WormBaseParasite"/>
        </authorList>
    </citation>
    <scope>IDENTIFICATION</scope>
</reference>
<dbReference type="WBParaSite" id="nRc.2.0.1.t25761-RA">
    <property type="protein sequence ID" value="nRc.2.0.1.t25761-RA"/>
    <property type="gene ID" value="nRc.2.0.1.g25761"/>
</dbReference>
<dbReference type="AlphaFoldDB" id="A0A915JI37"/>
<keyword evidence="1" id="KW-0472">Membrane</keyword>
<feature type="transmembrane region" description="Helical" evidence="1">
    <location>
        <begin position="6"/>
        <end position="32"/>
    </location>
</feature>
<accession>A0A915JI37</accession>
<protein>
    <submittedName>
        <fullName evidence="3">Uncharacterized protein</fullName>
    </submittedName>
</protein>